<reference evidence="1" key="1">
    <citation type="submission" date="2018-05" db="EMBL/GenBank/DDBJ databases">
        <authorList>
            <person name="Lanie J.A."/>
            <person name="Ng W.-L."/>
            <person name="Kazmierczak K.M."/>
            <person name="Andrzejewski T.M."/>
            <person name="Davidsen T.M."/>
            <person name="Wayne K.J."/>
            <person name="Tettelin H."/>
            <person name="Glass J.I."/>
            <person name="Rusch D."/>
            <person name="Podicherti R."/>
            <person name="Tsui H.-C.T."/>
            <person name="Winkler M.E."/>
        </authorList>
    </citation>
    <scope>NUCLEOTIDE SEQUENCE</scope>
</reference>
<evidence type="ECO:0000313" key="1">
    <source>
        <dbReference type="EMBL" id="SVB09300.1"/>
    </source>
</evidence>
<dbReference type="AlphaFoldDB" id="A0A382B649"/>
<feature type="non-terminal residue" evidence="1">
    <location>
        <position position="27"/>
    </location>
</feature>
<name>A0A382B649_9ZZZZ</name>
<gene>
    <name evidence="1" type="ORF">METZ01_LOCUS162154</name>
</gene>
<sequence>MRQMSLWVFAIMTGKQHQHKLTEPEFV</sequence>
<protein>
    <submittedName>
        <fullName evidence="1">Uncharacterized protein</fullName>
    </submittedName>
</protein>
<organism evidence="1">
    <name type="scientific">marine metagenome</name>
    <dbReference type="NCBI Taxonomy" id="408172"/>
    <lineage>
        <taxon>unclassified sequences</taxon>
        <taxon>metagenomes</taxon>
        <taxon>ecological metagenomes</taxon>
    </lineage>
</organism>
<proteinExistence type="predicted"/>
<dbReference type="EMBL" id="UINC01028395">
    <property type="protein sequence ID" value="SVB09300.1"/>
    <property type="molecule type" value="Genomic_DNA"/>
</dbReference>
<accession>A0A382B649</accession>